<organism evidence="1">
    <name type="scientific">bioreactor metagenome</name>
    <dbReference type="NCBI Taxonomy" id="1076179"/>
    <lineage>
        <taxon>unclassified sequences</taxon>
        <taxon>metagenomes</taxon>
        <taxon>ecological metagenomes</taxon>
    </lineage>
</organism>
<evidence type="ECO:0000313" key="1">
    <source>
        <dbReference type="EMBL" id="MPN42278.1"/>
    </source>
</evidence>
<name>A0A645HTA1_9ZZZZ</name>
<dbReference type="AlphaFoldDB" id="A0A645HTA1"/>
<sequence length="123" mass="12102">MLAAKGVAQPAQAAVVDQHAVEAAGAFAVAGQPVAGGEDDALLLEGVDAGAGVAEIAAAAGAHLDEDDGGPVLHDEVDFAAAHPEVAFAQAQAAPRQVGRRFALGFAAAGDGGIVGFCLHRRK</sequence>
<comment type="caution">
    <text evidence="1">The sequence shown here is derived from an EMBL/GenBank/DDBJ whole genome shotgun (WGS) entry which is preliminary data.</text>
</comment>
<protein>
    <submittedName>
        <fullName evidence="1">Uncharacterized protein</fullName>
    </submittedName>
</protein>
<dbReference type="EMBL" id="VSSQ01099907">
    <property type="protein sequence ID" value="MPN42278.1"/>
    <property type="molecule type" value="Genomic_DNA"/>
</dbReference>
<reference evidence="1" key="1">
    <citation type="submission" date="2019-08" db="EMBL/GenBank/DDBJ databases">
        <authorList>
            <person name="Kucharzyk K."/>
            <person name="Murdoch R.W."/>
            <person name="Higgins S."/>
            <person name="Loffler F."/>
        </authorList>
    </citation>
    <scope>NUCLEOTIDE SEQUENCE</scope>
</reference>
<accession>A0A645HTA1</accession>
<proteinExistence type="predicted"/>
<gene>
    <name evidence="1" type="ORF">SDC9_189835</name>
</gene>